<dbReference type="AlphaFoldDB" id="A0A5C8UVD3"/>
<comment type="caution">
    <text evidence="1">The sequence shown here is derived from an EMBL/GenBank/DDBJ whole genome shotgun (WGS) entry which is preliminary data.</text>
</comment>
<organism evidence="1 2">
    <name type="scientific">Lacisediminihabitans profunda</name>
    <dbReference type="NCBI Taxonomy" id="2594790"/>
    <lineage>
        <taxon>Bacteria</taxon>
        <taxon>Bacillati</taxon>
        <taxon>Actinomycetota</taxon>
        <taxon>Actinomycetes</taxon>
        <taxon>Micrococcales</taxon>
        <taxon>Microbacteriaceae</taxon>
        <taxon>Lacisediminihabitans</taxon>
    </lineage>
</organism>
<dbReference type="EMBL" id="VRMG01000003">
    <property type="protein sequence ID" value="TXN32295.1"/>
    <property type="molecule type" value="Genomic_DNA"/>
</dbReference>
<accession>A0A5C8UVD3</accession>
<reference evidence="1 2" key="1">
    <citation type="submission" date="2019-08" db="EMBL/GenBank/DDBJ databases">
        <title>Bacterial whole genome sequence for Glaciihabitans sp. CHu50b-6-2.</title>
        <authorList>
            <person name="Jin L."/>
        </authorList>
    </citation>
    <scope>NUCLEOTIDE SEQUENCE [LARGE SCALE GENOMIC DNA]</scope>
    <source>
        <strain evidence="1 2">CHu50b-6-2</strain>
    </source>
</reference>
<proteinExistence type="predicted"/>
<gene>
    <name evidence="1" type="ORF">FVP33_01305</name>
</gene>
<evidence type="ECO:0000313" key="1">
    <source>
        <dbReference type="EMBL" id="TXN32295.1"/>
    </source>
</evidence>
<name>A0A5C8UVD3_9MICO</name>
<dbReference type="Proteomes" id="UP000321379">
    <property type="component" value="Unassembled WGS sequence"/>
</dbReference>
<dbReference type="RefSeq" id="WP_147781842.1">
    <property type="nucleotide sequence ID" value="NZ_VRMG01000003.1"/>
</dbReference>
<protein>
    <submittedName>
        <fullName evidence="1">Uncharacterized protein</fullName>
    </submittedName>
</protein>
<sequence length="170" mass="18678">MTTSIGYWQQCSDLKKRITESTNRRGWQDEEIQNRGLHEWQSRVLAAILALAGGDVIAYLTTSFARDDPWQIVALTADSVIQVNVVGVAADSREVVAVTASRYSRSSLSRIDLTSVPPVLPDTTVWPTEVEIIAHYNETAIPLPLDGYATPGNHALLDDLYPSLLADLEA</sequence>
<keyword evidence="2" id="KW-1185">Reference proteome</keyword>
<evidence type="ECO:0000313" key="2">
    <source>
        <dbReference type="Proteomes" id="UP000321379"/>
    </source>
</evidence>